<name>A0ABT7THL3_9MICO</name>
<sequence>MHPSNALTVLRTDTLDRSSARDLQRRHRTGELVRVRHGVYVEARAWDVLDERARHLVRMRAVLPLVRPGSMWALDSAAAVLGVPRIDPWPTQAHVSAPDLEADRSRVGLTMHAERPRASGLAFHGVEVTELAQTVVGLARRGSLCAAVVALDHALRAGVPEDDLRARSTEAGPWGAARVERAMQLTDARHESVGESWFAARAGQLGLRGLVPQHVFVAPDGTVDRVDFWLPDEGVIVEFDGRQKYDDPEMLQGRTASDVVWAEKIREDRLRVRPEVETVVRPRWWHLVDAERLRALFRAHGVRCR</sequence>
<accession>A0ABT7THL3</accession>
<organism evidence="1 2">
    <name type="scientific">Curtobacterium subtropicum</name>
    <dbReference type="NCBI Taxonomy" id="3055138"/>
    <lineage>
        <taxon>Bacteria</taxon>
        <taxon>Bacillati</taxon>
        <taxon>Actinomycetota</taxon>
        <taxon>Actinomycetes</taxon>
        <taxon>Micrococcales</taxon>
        <taxon>Microbacteriaceae</taxon>
        <taxon>Curtobacterium</taxon>
    </lineage>
</organism>
<evidence type="ECO:0000313" key="2">
    <source>
        <dbReference type="Proteomes" id="UP001235720"/>
    </source>
</evidence>
<dbReference type="EMBL" id="JAUCMM010000007">
    <property type="protein sequence ID" value="MDM7889074.1"/>
    <property type="molecule type" value="Genomic_DNA"/>
</dbReference>
<keyword evidence="2" id="KW-1185">Reference proteome</keyword>
<reference evidence="1 2" key="1">
    <citation type="submission" date="2023-06" db="EMBL/GenBank/DDBJ databases">
        <authorList>
            <person name="Feng G."/>
            <person name="Li J."/>
            <person name="Zhu H."/>
        </authorList>
    </citation>
    <scope>NUCLEOTIDE SEQUENCE [LARGE SCALE GENOMIC DNA]</scope>
    <source>
        <strain evidence="1 2">RHCJP20</strain>
    </source>
</reference>
<evidence type="ECO:0000313" key="1">
    <source>
        <dbReference type="EMBL" id="MDM7889074.1"/>
    </source>
</evidence>
<evidence type="ECO:0008006" key="3">
    <source>
        <dbReference type="Google" id="ProtNLM"/>
    </source>
</evidence>
<dbReference type="Proteomes" id="UP001235720">
    <property type="component" value="Unassembled WGS sequence"/>
</dbReference>
<proteinExistence type="predicted"/>
<gene>
    <name evidence="1" type="ORF">QUG98_11480</name>
</gene>
<protein>
    <recommendedName>
        <fullName evidence="3">Transcriptional regulator, AbiEi antitoxin, Type IV TA system</fullName>
    </recommendedName>
</protein>
<comment type="caution">
    <text evidence="1">The sequence shown here is derived from an EMBL/GenBank/DDBJ whole genome shotgun (WGS) entry which is preliminary data.</text>
</comment>
<dbReference type="RefSeq" id="WP_289470641.1">
    <property type="nucleotide sequence ID" value="NZ_JAUCMM010000007.1"/>
</dbReference>